<dbReference type="InterPro" id="IPR011856">
    <property type="entry name" value="tRNA_endonuc-like_dom_sf"/>
</dbReference>
<evidence type="ECO:0000313" key="2">
    <source>
        <dbReference type="Proteomes" id="UP000182915"/>
    </source>
</evidence>
<sequence>MPSSKLSVLVREAGYERASRRLLDELSDRFHAEGIDFSPELLDADNTPDTRIYFFDMKRPVEGLRPARQLFHEEAQLARFLWVNKHFLGQAVRNLRLTDREKTLAPGSRPDLVAIDTKTRELVAIELKAGHPDQGIVAQAARYMTVLKDQAEAEGLRGARLMIITGQPDEQLADLVRVQAERLGIKCEWFLYSVRFELSRHS</sequence>
<evidence type="ECO:0000313" key="1">
    <source>
        <dbReference type="EMBL" id="SEH47682.1"/>
    </source>
</evidence>
<dbReference type="AlphaFoldDB" id="A0A1H6IFP1"/>
<evidence type="ECO:0008006" key="3">
    <source>
        <dbReference type="Google" id="ProtNLM"/>
    </source>
</evidence>
<gene>
    <name evidence="1" type="ORF">SAMN04489835_0254</name>
</gene>
<dbReference type="GO" id="GO:0003676">
    <property type="term" value="F:nucleic acid binding"/>
    <property type="evidence" value="ECO:0007669"/>
    <property type="project" value="InterPro"/>
</dbReference>
<protein>
    <recommendedName>
        <fullName evidence="3">DUF91 domain-containing protein</fullName>
    </recommendedName>
</protein>
<dbReference type="Gene3D" id="3.40.1350.10">
    <property type="match status" value="1"/>
</dbReference>
<proteinExistence type="predicted"/>
<name>A0A1H6IFP1_MYCRU</name>
<accession>A0A1H6IFP1</accession>
<keyword evidence="2" id="KW-1185">Reference proteome</keyword>
<reference evidence="2" key="1">
    <citation type="submission" date="2016-10" db="EMBL/GenBank/DDBJ databases">
        <authorList>
            <person name="Varghese N."/>
            <person name="Submissions S."/>
        </authorList>
    </citation>
    <scope>NUCLEOTIDE SEQUENCE [LARGE SCALE GENOMIC DNA]</scope>
    <source>
        <strain evidence="2">DSM 45405</strain>
    </source>
</reference>
<dbReference type="EMBL" id="LT629971">
    <property type="protein sequence ID" value="SEH47682.1"/>
    <property type="molecule type" value="Genomic_DNA"/>
</dbReference>
<organism evidence="1 2">
    <name type="scientific">Mycolicibacterium rutilum</name>
    <name type="common">Mycobacterium rutilum</name>
    <dbReference type="NCBI Taxonomy" id="370526"/>
    <lineage>
        <taxon>Bacteria</taxon>
        <taxon>Bacillati</taxon>
        <taxon>Actinomycetota</taxon>
        <taxon>Actinomycetes</taxon>
        <taxon>Mycobacteriales</taxon>
        <taxon>Mycobacteriaceae</taxon>
        <taxon>Mycolicibacterium</taxon>
    </lineage>
</organism>
<dbReference type="Proteomes" id="UP000182915">
    <property type="component" value="Chromosome I"/>
</dbReference>